<feature type="region of interest" description="Disordered" evidence="1">
    <location>
        <begin position="32"/>
        <end position="77"/>
    </location>
</feature>
<accession>A0A0F9UM42</accession>
<evidence type="ECO:0000256" key="1">
    <source>
        <dbReference type="SAM" id="MobiDB-lite"/>
    </source>
</evidence>
<sequence length="77" mass="8222">MPTKGRDLDVDTTDQKRDGAVVERVKIVAEMAGEATTAPPPKPRIYTVPSAVSEGPLSLRYGAKHGKTGRRESSTEG</sequence>
<organism evidence="2">
    <name type="scientific">marine sediment metagenome</name>
    <dbReference type="NCBI Taxonomy" id="412755"/>
    <lineage>
        <taxon>unclassified sequences</taxon>
        <taxon>metagenomes</taxon>
        <taxon>ecological metagenomes</taxon>
    </lineage>
</organism>
<reference evidence="2" key="1">
    <citation type="journal article" date="2015" name="Nature">
        <title>Complex archaea that bridge the gap between prokaryotes and eukaryotes.</title>
        <authorList>
            <person name="Spang A."/>
            <person name="Saw J.H."/>
            <person name="Jorgensen S.L."/>
            <person name="Zaremba-Niedzwiedzka K."/>
            <person name="Martijn J."/>
            <person name="Lind A.E."/>
            <person name="van Eijk R."/>
            <person name="Schleper C."/>
            <person name="Guy L."/>
            <person name="Ettema T.J."/>
        </authorList>
    </citation>
    <scope>NUCLEOTIDE SEQUENCE</scope>
</reference>
<comment type="caution">
    <text evidence="2">The sequence shown here is derived from an EMBL/GenBank/DDBJ whole genome shotgun (WGS) entry which is preliminary data.</text>
</comment>
<dbReference type="EMBL" id="LAZR01000092">
    <property type="protein sequence ID" value="KKN92729.1"/>
    <property type="molecule type" value="Genomic_DNA"/>
</dbReference>
<protein>
    <submittedName>
        <fullName evidence="2">Uncharacterized protein</fullName>
    </submittedName>
</protein>
<dbReference type="AlphaFoldDB" id="A0A0F9UM42"/>
<name>A0A0F9UM42_9ZZZZ</name>
<evidence type="ECO:0000313" key="2">
    <source>
        <dbReference type="EMBL" id="KKN92729.1"/>
    </source>
</evidence>
<proteinExistence type="predicted"/>
<gene>
    <name evidence="2" type="ORF">LCGC14_0204720</name>
</gene>